<name>A0A3Q7YBG7_CICAR</name>
<dbReference type="OrthoDB" id="982298at2759"/>
<dbReference type="FunFam" id="2.40.70.10:FF:000018">
    <property type="entry name" value="Aspartic proteinase-like protein 2"/>
    <property type="match status" value="1"/>
</dbReference>
<dbReference type="Proteomes" id="UP000087171">
    <property type="component" value="Unplaced"/>
</dbReference>
<dbReference type="InterPro" id="IPR033121">
    <property type="entry name" value="PEPTIDASE_A1"/>
</dbReference>
<gene>
    <name evidence="10" type="primary">LOC101501270</name>
</gene>
<dbReference type="InterPro" id="IPR021109">
    <property type="entry name" value="Peptidase_aspartic_dom_sf"/>
</dbReference>
<proteinExistence type="inferred from homology"/>
<evidence type="ECO:0000256" key="1">
    <source>
        <dbReference type="ARBA" id="ARBA00007447"/>
    </source>
</evidence>
<dbReference type="PROSITE" id="PS51767">
    <property type="entry name" value="PEPTIDASE_A1"/>
    <property type="match status" value="1"/>
</dbReference>
<dbReference type="GO" id="GO:0006508">
    <property type="term" value="P:proteolysis"/>
    <property type="evidence" value="ECO:0007669"/>
    <property type="project" value="UniProtKB-KW"/>
</dbReference>
<organism evidence="9 10">
    <name type="scientific">Cicer arietinum</name>
    <name type="common">Chickpea</name>
    <name type="synonym">Garbanzo</name>
    <dbReference type="NCBI Taxonomy" id="3827"/>
    <lineage>
        <taxon>Eukaryota</taxon>
        <taxon>Viridiplantae</taxon>
        <taxon>Streptophyta</taxon>
        <taxon>Embryophyta</taxon>
        <taxon>Tracheophyta</taxon>
        <taxon>Spermatophyta</taxon>
        <taxon>Magnoliopsida</taxon>
        <taxon>eudicotyledons</taxon>
        <taxon>Gunneridae</taxon>
        <taxon>Pentapetalae</taxon>
        <taxon>rosids</taxon>
        <taxon>fabids</taxon>
        <taxon>Fabales</taxon>
        <taxon>Fabaceae</taxon>
        <taxon>Papilionoideae</taxon>
        <taxon>50 kb inversion clade</taxon>
        <taxon>NPAAA clade</taxon>
        <taxon>Hologalegina</taxon>
        <taxon>IRL clade</taxon>
        <taxon>Cicereae</taxon>
        <taxon>Cicer</taxon>
    </lineage>
</organism>
<dbReference type="KEGG" id="cam:101501270"/>
<feature type="domain" description="Peptidase A1" evidence="8">
    <location>
        <begin position="2"/>
        <end position="358"/>
    </location>
</feature>
<dbReference type="PRINTS" id="PR00792">
    <property type="entry name" value="PEPSIN"/>
</dbReference>
<keyword evidence="3 7" id="KW-0064">Aspartyl protease</keyword>
<protein>
    <submittedName>
        <fullName evidence="10">Aspartic proteinase-like protein 2</fullName>
    </submittedName>
</protein>
<comment type="similarity">
    <text evidence="1 7">Belongs to the peptidase A1 family.</text>
</comment>
<dbReference type="InterPro" id="IPR032861">
    <property type="entry name" value="TAXi_N"/>
</dbReference>
<feature type="active site" evidence="6">
    <location>
        <position position="242"/>
    </location>
</feature>
<accession>A0A3Q7YBG7</accession>
<evidence type="ECO:0000256" key="4">
    <source>
        <dbReference type="ARBA" id="ARBA00022801"/>
    </source>
</evidence>
<evidence type="ECO:0000256" key="6">
    <source>
        <dbReference type="PIRSR" id="PIRSR601461-1"/>
    </source>
</evidence>
<dbReference type="PANTHER" id="PTHR13683">
    <property type="entry name" value="ASPARTYL PROTEASES"/>
    <property type="match status" value="1"/>
</dbReference>
<keyword evidence="2 7" id="KW-0645">Protease</keyword>
<dbReference type="RefSeq" id="XP_027186545.1">
    <property type="nucleotide sequence ID" value="XM_027330744.1"/>
</dbReference>
<dbReference type="PANTHER" id="PTHR13683:SF875">
    <property type="entry name" value="EUKARYOTIC ASPARTYL PROTEASE FAMILY PROTEIN"/>
    <property type="match status" value="1"/>
</dbReference>
<dbReference type="Pfam" id="PF14543">
    <property type="entry name" value="TAXi_N"/>
    <property type="match status" value="1"/>
</dbReference>
<dbReference type="PaxDb" id="3827-XP_004515091.1"/>
<dbReference type="CDD" id="cd05476">
    <property type="entry name" value="pepsin_A_like_plant"/>
    <property type="match status" value="1"/>
</dbReference>
<evidence type="ECO:0000256" key="7">
    <source>
        <dbReference type="RuleBase" id="RU000454"/>
    </source>
</evidence>
<dbReference type="GeneID" id="101501270"/>
<evidence type="ECO:0000313" key="10">
    <source>
        <dbReference type="RefSeq" id="XP_027186545.1"/>
    </source>
</evidence>
<sequence length="412" mass="44205">MYTTTVKLGSPPREYTVLIDTGSDLLWVSCNHCDNCPRSNGVGFKFNFFDTIDSSTAAMIYCSDRLCPFGVQGVDVRCLPPIKQCTYTYGYQDNSTTSGVYVTDEMHFDMILGQPSPSSVNSSATVSFGCGTHLGGGLIETPTAFDGIFGFGPGPLSIVSQLSAREIIPNVFSHCLKGDGNGGGILALGAVVDPSIVYSPLAPSKSHYYMNLESIAVNGQLLSIDPVAFSPAKYGDRGTTIDSGTSLAYLFPEVYNPLVNAITSMVSQFSHPFVLAGNPCYLVSTSVDAFPLVSFNFAGGASMDVKPAQYLVQSDFMNAGLWCIGFQKVESGHQILGDLVLKDKIVVYDLANQQIGWTNYNCSMPVNVNVTVSKDKNNNPRAKRSSSIISSELGILSKLLPVIIVALFIPFL</sequence>
<dbReference type="InterPro" id="IPR001969">
    <property type="entry name" value="Aspartic_peptidase_AS"/>
</dbReference>
<keyword evidence="4 7" id="KW-0378">Hydrolase</keyword>
<dbReference type="Gene3D" id="2.40.70.10">
    <property type="entry name" value="Acid Proteases"/>
    <property type="match status" value="2"/>
</dbReference>
<evidence type="ECO:0000256" key="2">
    <source>
        <dbReference type="ARBA" id="ARBA00022670"/>
    </source>
</evidence>
<evidence type="ECO:0000259" key="8">
    <source>
        <dbReference type="PROSITE" id="PS51767"/>
    </source>
</evidence>
<keyword evidence="5" id="KW-0325">Glycoprotein</keyword>
<dbReference type="InterPro" id="IPR032799">
    <property type="entry name" value="TAXi_C"/>
</dbReference>
<feature type="active site" evidence="6">
    <location>
        <position position="20"/>
    </location>
</feature>
<reference evidence="10" key="1">
    <citation type="submission" date="2025-08" db="UniProtKB">
        <authorList>
            <consortium name="RefSeq"/>
        </authorList>
    </citation>
    <scope>IDENTIFICATION</scope>
    <source>
        <tissue evidence="10">Etiolated seedlings</tissue>
    </source>
</reference>
<dbReference type="GO" id="GO:0004190">
    <property type="term" value="F:aspartic-type endopeptidase activity"/>
    <property type="evidence" value="ECO:0007669"/>
    <property type="project" value="UniProtKB-KW"/>
</dbReference>
<dbReference type="PROSITE" id="PS00141">
    <property type="entry name" value="ASP_PROTEASE"/>
    <property type="match status" value="1"/>
</dbReference>
<evidence type="ECO:0000256" key="5">
    <source>
        <dbReference type="ARBA" id="ARBA00023180"/>
    </source>
</evidence>
<dbReference type="SUPFAM" id="SSF50630">
    <property type="entry name" value="Acid proteases"/>
    <property type="match status" value="1"/>
</dbReference>
<dbReference type="InterPro" id="IPR001461">
    <property type="entry name" value="Aspartic_peptidase_A1"/>
</dbReference>
<dbReference type="InterPro" id="IPR034161">
    <property type="entry name" value="Pepsin-like_plant"/>
</dbReference>
<evidence type="ECO:0000313" key="9">
    <source>
        <dbReference type="Proteomes" id="UP000087171"/>
    </source>
</evidence>
<dbReference type="Pfam" id="PF14541">
    <property type="entry name" value="TAXi_C"/>
    <property type="match status" value="1"/>
</dbReference>
<keyword evidence="9" id="KW-1185">Reference proteome</keyword>
<dbReference type="AlphaFoldDB" id="A0A3Q7YBG7"/>
<evidence type="ECO:0000256" key="3">
    <source>
        <dbReference type="ARBA" id="ARBA00022750"/>
    </source>
</evidence>